<dbReference type="NCBIfam" id="TIGR02605">
    <property type="entry name" value="CxxC_CxxC_SSSS"/>
    <property type="match status" value="1"/>
</dbReference>
<protein>
    <submittedName>
        <fullName evidence="2">Zinc ribbon domain-containing protein</fullName>
    </submittedName>
</protein>
<evidence type="ECO:0000259" key="1">
    <source>
        <dbReference type="SMART" id="SM00834"/>
    </source>
</evidence>
<dbReference type="AlphaFoldDB" id="A0A327KFN9"/>
<comment type="caution">
    <text evidence="2">The sequence shown here is derived from an EMBL/GenBank/DDBJ whole genome shotgun (WGS) entry which is preliminary data.</text>
</comment>
<dbReference type="Proteomes" id="UP000438991">
    <property type="component" value="Unassembled WGS sequence"/>
</dbReference>
<sequence>MPLYGYACKSCGHMFQTLVRSSDVPTCPACAGGDLEQQLSLIASPAKGGSDPEPVCAGGGGGCGQCCGMGAGMGLGGCG</sequence>
<dbReference type="Pfam" id="PF09723">
    <property type="entry name" value="Zn_ribbon_8"/>
    <property type="match status" value="1"/>
</dbReference>
<dbReference type="InterPro" id="IPR013429">
    <property type="entry name" value="Regulatory_FmdB_Zinc_ribbon"/>
</dbReference>
<gene>
    <name evidence="2" type="ORF">GJ689_24095</name>
</gene>
<organism evidence="2 3">
    <name type="scientific">Rhodoplanes serenus</name>
    <dbReference type="NCBI Taxonomy" id="200615"/>
    <lineage>
        <taxon>Bacteria</taxon>
        <taxon>Pseudomonadati</taxon>
        <taxon>Pseudomonadota</taxon>
        <taxon>Alphaproteobacteria</taxon>
        <taxon>Hyphomicrobiales</taxon>
        <taxon>Nitrobacteraceae</taxon>
        <taxon>Rhodoplanes</taxon>
    </lineage>
</organism>
<proteinExistence type="predicted"/>
<evidence type="ECO:0000313" key="2">
    <source>
        <dbReference type="EMBL" id="MTW19278.1"/>
    </source>
</evidence>
<reference evidence="2 3" key="1">
    <citation type="submission" date="2019-11" db="EMBL/GenBank/DDBJ databases">
        <title>Whole-genome sequence of Rhodoplanes serenus DSM 18633, type strain.</title>
        <authorList>
            <person name="Kyndt J.A."/>
            <person name="Meyer T.E."/>
        </authorList>
    </citation>
    <scope>NUCLEOTIDE SEQUENCE [LARGE SCALE GENOMIC DNA]</scope>
    <source>
        <strain evidence="2 3">DSM 18633</strain>
    </source>
</reference>
<evidence type="ECO:0000313" key="3">
    <source>
        <dbReference type="Proteomes" id="UP000438991"/>
    </source>
</evidence>
<accession>A0A327KFN9</accession>
<dbReference type="SMART" id="SM00834">
    <property type="entry name" value="CxxC_CXXC_SSSS"/>
    <property type="match status" value="1"/>
</dbReference>
<name>A0A327KFN9_9BRAD</name>
<dbReference type="RefSeq" id="WP_111383419.1">
    <property type="nucleotide sequence ID" value="NZ_NPEW01000005.1"/>
</dbReference>
<feature type="domain" description="Putative regulatory protein FmdB zinc ribbon" evidence="1">
    <location>
        <begin position="1"/>
        <end position="40"/>
    </location>
</feature>
<dbReference type="EMBL" id="WNKV01000028">
    <property type="protein sequence ID" value="MTW19278.1"/>
    <property type="molecule type" value="Genomic_DNA"/>
</dbReference>